<keyword evidence="2" id="KW-0560">Oxidoreductase</keyword>
<evidence type="ECO:0000313" key="7">
    <source>
        <dbReference type="Proteomes" id="UP000544110"/>
    </source>
</evidence>
<dbReference type="SMART" id="SM00822">
    <property type="entry name" value="PKS_KR"/>
    <property type="match status" value="1"/>
</dbReference>
<feature type="domain" description="Ketoreductase" evidence="5">
    <location>
        <begin position="38"/>
        <end position="219"/>
    </location>
</feature>
<dbReference type="InterPro" id="IPR002347">
    <property type="entry name" value="SDR_fam"/>
</dbReference>
<evidence type="ECO:0000256" key="2">
    <source>
        <dbReference type="ARBA" id="ARBA00023002"/>
    </source>
</evidence>
<name>A0A7Y9RV08_9ACTN</name>
<dbReference type="InterPro" id="IPR020904">
    <property type="entry name" value="Sc_DH/Rdtase_CS"/>
</dbReference>
<accession>A0A7Y9RV08</accession>
<evidence type="ECO:0000313" key="6">
    <source>
        <dbReference type="EMBL" id="NYG54609.1"/>
    </source>
</evidence>
<keyword evidence="7" id="KW-1185">Reference proteome</keyword>
<dbReference type="PRINTS" id="PR00080">
    <property type="entry name" value="SDRFAMILY"/>
</dbReference>
<protein>
    <submittedName>
        <fullName evidence="6">NAD(P)-dependent dehydrogenase (Short-subunit alcohol dehydrogenase family)</fullName>
    </submittedName>
</protein>
<dbReference type="PANTHER" id="PTHR44196">
    <property type="entry name" value="DEHYDROGENASE/REDUCTASE SDR FAMILY MEMBER 7B"/>
    <property type="match status" value="1"/>
</dbReference>
<dbReference type="InterPro" id="IPR057326">
    <property type="entry name" value="KR_dom"/>
</dbReference>
<dbReference type="EMBL" id="JACCAC010000001">
    <property type="protein sequence ID" value="NYG54609.1"/>
    <property type="molecule type" value="Genomic_DNA"/>
</dbReference>
<proteinExistence type="inferred from homology"/>
<feature type="compositionally biased region" description="Gly residues" evidence="4">
    <location>
        <begin position="325"/>
        <end position="337"/>
    </location>
</feature>
<dbReference type="Proteomes" id="UP000544110">
    <property type="component" value="Unassembled WGS sequence"/>
</dbReference>
<dbReference type="FunFam" id="3.40.50.720:FF:000084">
    <property type="entry name" value="Short-chain dehydrogenase reductase"/>
    <property type="match status" value="1"/>
</dbReference>
<feature type="region of interest" description="Disordered" evidence="4">
    <location>
        <begin position="303"/>
        <end position="337"/>
    </location>
</feature>
<dbReference type="GO" id="GO:0016491">
    <property type="term" value="F:oxidoreductase activity"/>
    <property type="evidence" value="ECO:0007669"/>
    <property type="project" value="UniProtKB-KW"/>
</dbReference>
<gene>
    <name evidence="6" type="ORF">BJ989_000913</name>
</gene>
<evidence type="ECO:0000256" key="4">
    <source>
        <dbReference type="SAM" id="MobiDB-lite"/>
    </source>
</evidence>
<reference evidence="6 7" key="1">
    <citation type="submission" date="2020-07" db="EMBL/GenBank/DDBJ databases">
        <title>Sequencing the genomes of 1000 actinobacteria strains.</title>
        <authorList>
            <person name="Klenk H.-P."/>
        </authorList>
    </citation>
    <scope>NUCLEOTIDE SEQUENCE [LARGE SCALE GENOMIC DNA]</scope>
    <source>
        <strain evidence="6 7">DSM 24552</strain>
    </source>
</reference>
<dbReference type="PROSITE" id="PS00061">
    <property type="entry name" value="ADH_SHORT"/>
    <property type="match status" value="1"/>
</dbReference>
<dbReference type="Pfam" id="PF00106">
    <property type="entry name" value="adh_short"/>
    <property type="match status" value="1"/>
</dbReference>
<evidence type="ECO:0000259" key="5">
    <source>
        <dbReference type="SMART" id="SM00822"/>
    </source>
</evidence>
<evidence type="ECO:0000256" key="3">
    <source>
        <dbReference type="RuleBase" id="RU000363"/>
    </source>
</evidence>
<dbReference type="PANTHER" id="PTHR44196:SF1">
    <property type="entry name" value="DEHYDROGENASE_REDUCTASE SDR FAMILY MEMBER 7B"/>
    <property type="match status" value="1"/>
</dbReference>
<dbReference type="AlphaFoldDB" id="A0A7Y9RV08"/>
<comment type="similarity">
    <text evidence="1 3">Belongs to the short-chain dehydrogenases/reductases (SDR) family.</text>
</comment>
<comment type="caution">
    <text evidence="6">The sequence shown here is derived from an EMBL/GenBank/DDBJ whole genome shotgun (WGS) entry which is preliminary data.</text>
</comment>
<dbReference type="RefSeq" id="WP_218848726.1">
    <property type="nucleotide sequence ID" value="NZ_JACCAC010000001.1"/>
</dbReference>
<dbReference type="CDD" id="cd05233">
    <property type="entry name" value="SDR_c"/>
    <property type="match status" value="1"/>
</dbReference>
<dbReference type="InterPro" id="IPR036291">
    <property type="entry name" value="NAD(P)-bd_dom_sf"/>
</dbReference>
<dbReference type="GO" id="GO:0016020">
    <property type="term" value="C:membrane"/>
    <property type="evidence" value="ECO:0007669"/>
    <property type="project" value="TreeGrafter"/>
</dbReference>
<dbReference type="SUPFAM" id="SSF51735">
    <property type="entry name" value="NAD(P)-binding Rossmann-fold domains"/>
    <property type="match status" value="1"/>
</dbReference>
<dbReference type="PRINTS" id="PR00081">
    <property type="entry name" value="GDHRDH"/>
</dbReference>
<evidence type="ECO:0000256" key="1">
    <source>
        <dbReference type="ARBA" id="ARBA00006484"/>
    </source>
</evidence>
<sequence length="353" mass="37002">MPAPRLPRALTDLLDDLATDATTVLGRALPRRPELRGKVVLVTGASSGIGRATAQRAALEGAHVVLVARDRASLQLVADECDGAASTTVLPADVGDDEAVRRVVETVLDRHGRLDVVVSNAGVVAYGRFESVPPEVFEGVLRTNLLGSANVARHVLPVLRRQRAGDLVLVGSVIGHLAVPQMSAYATSKWGVRGLARQLQVENRDLAHVHVHYVAPGGVDTPIYQQAATSSGHLGSPPPPVATPERTARQVLDRVGNPHVRSQLAWSNEAIRFGAAYLPGVYGVLVGPLFRLLATDRDHLVPPGPGNVLESKPTGNALRGRPRGPLGGTLSGTLGGTLGGGLRHLSSALRGGR</sequence>
<organism evidence="6 7">
    <name type="scientific">Nocardioides perillae</name>
    <dbReference type="NCBI Taxonomy" id="1119534"/>
    <lineage>
        <taxon>Bacteria</taxon>
        <taxon>Bacillati</taxon>
        <taxon>Actinomycetota</taxon>
        <taxon>Actinomycetes</taxon>
        <taxon>Propionibacteriales</taxon>
        <taxon>Nocardioidaceae</taxon>
        <taxon>Nocardioides</taxon>
    </lineage>
</organism>
<dbReference type="Gene3D" id="3.40.50.720">
    <property type="entry name" value="NAD(P)-binding Rossmann-like Domain"/>
    <property type="match status" value="1"/>
</dbReference>